<proteinExistence type="predicted"/>
<protein>
    <submittedName>
        <fullName evidence="1">Uncharacterized protein</fullName>
    </submittedName>
</protein>
<reference evidence="1 2" key="1">
    <citation type="journal article" date="2019" name="Environ. Microbiol.">
        <title>At the nexus of three kingdoms: the genome of the mycorrhizal fungus Gigaspora margarita provides insights into plant, endobacterial and fungal interactions.</title>
        <authorList>
            <person name="Venice F."/>
            <person name="Ghignone S."/>
            <person name="Salvioli di Fossalunga A."/>
            <person name="Amselem J."/>
            <person name="Novero M."/>
            <person name="Xianan X."/>
            <person name="Sedzielewska Toro K."/>
            <person name="Morin E."/>
            <person name="Lipzen A."/>
            <person name="Grigoriev I.V."/>
            <person name="Henrissat B."/>
            <person name="Martin F.M."/>
            <person name="Bonfante P."/>
        </authorList>
    </citation>
    <scope>NUCLEOTIDE SEQUENCE [LARGE SCALE GENOMIC DNA]</scope>
    <source>
        <strain evidence="1 2">BEG34</strain>
    </source>
</reference>
<gene>
    <name evidence="1" type="ORF">F8M41_004891</name>
</gene>
<sequence>MESFFSQSCQKSLKLEINPYYEQELIHALINVVKLQTQLRQFTFVGKDKTEDFRGIILANENPKKTLREVINGGCPYDDEFKILKNCENLTSVSERAI</sequence>
<dbReference type="OrthoDB" id="2311254at2759"/>
<evidence type="ECO:0000313" key="1">
    <source>
        <dbReference type="EMBL" id="KAF0434396.1"/>
    </source>
</evidence>
<dbReference type="AlphaFoldDB" id="A0A8H3XAY4"/>
<accession>A0A8H3XAY4</accession>
<dbReference type="EMBL" id="WTPW01001454">
    <property type="protein sequence ID" value="KAF0434396.1"/>
    <property type="molecule type" value="Genomic_DNA"/>
</dbReference>
<evidence type="ECO:0000313" key="2">
    <source>
        <dbReference type="Proteomes" id="UP000439903"/>
    </source>
</evidence>
<name>A0A8H3XAY4_GIGMA</name>
<dbReference type="Proteomes" id="UP000439903">
    <property type="component" value="Unassembled WGS sequence"/>
</dbReference>
<keyword evidence="2" id="KW-1185">Reference proteome</keyword>
<comment type="caution">
    <text evidence="1">The sequence shown here is derived from an EMBL/GenBank/DDBJ whole genome shotgun (WGS) entry which is preliminary data.</text>
</comment>
<organism evidence="1 2">
    <name type="scientific">Gigaspora margarita</name>
    <dbReference type="NCBI Taxonomy" id="4874"/>
    <lineage>
        <taxon>Eukaryota</taxon>
        <taxon>Fungi</taxon>
        <taxon>Fungi incertae sedis</taxon>
        <taxon>Mucoromycota</taxon>
        <taxon>Glomeromycotina</taxon>
        <taxon>Glomeromycetes</taxon>
        <taxon>Diversisporales</taxon>
        <taxon>Gigasporaceae</taxon>
        <taxon>Gigaspora</taxon>
    </lineage>
</organism>